<accession>A0A0N0XLS9</accession>
<keyword evidence="1" id="KW-0472">Membrane</keyword>
<proteinExistence type="predicted"/>
<organism evidence="2 3">
    <name type="scientific">Amantichitinum ursilacus</name>
    <dbReference type="NCBI Taxonomy" id="857265"/>
    <lineage>
        <taxon>Bacteria</taxon>
        <taxon>Pseudomonadati</taxon>
        <taxon>Pseudomonadota</taxon>
        <taxon>Betaproteobacteria</taxon>
        <taxon>Neisseriales</taxon>
        <taxon>Chitinibacteraceae</taxon>
        <taxon>Amantichitinum</taxon>
    </lineage>
</organism>
<comment type="caution">
    <text evidence="2">The sequence shown here is derived from an EMBL/GenBank/DDBJ whole genome shotgun (WGS) entry which is preliminary data.</text>
</comment>
<gene>
    <name evidence="2" type="ORF">WG78_05210</name>
</gene>
<dbReference type="STRING" id="857265.WG78_05210"/>
<name>A0A0N0XLS9_9NEIS</name>
<feature type="transmembrane region" description="Helical" evidence="1">
    <location>
        <begin position="107"/>
        <end position="124"/>
    </location>
</feature>
<evidence type="ECO:0000256" key="1">
    <source>
        <dbReference type="SAM" id="Phobius"/>
    </source>
</evidence>
<feature type="transmembrane region" description="Helical" evidence="1">
    <location>
        <begin position="136"/>
        <end position="152"/>
    </location>
</feature>
<keyword evidence="1" id="KW-0812">Transmembrane</keyword>
<reference evidence="2 3" key="1">
    <citation type="submission" date="2015-07" db="EMBL/GenBank/DDBJ databases">
        <title>Draft genome sequence of the Amantichitinum ursilacus IGB-41, a new chitin-degrading bacterium.</title>
        <authorList>
            <person name="Kirstahler P."/>
            <person name="Guenther M."/>
            <person name="Grumaz C."/>
            <person name="Rupp S."/>
            <person name="Zibek S."/>
            <person name="Sohn K."/>
        </authorList>
    </citation>
    <scope>NUCLEOTIDE SEQUENCE [LARGE SCALE GENOMIC DNA]</scope>
    <source>
        <strain evidence="2 3">IGB-41</strain>
    </source>
</reference>
<sequence>MFWFLNHGSPMQALLRFLLTVLALVLAACGIVAPAVLTLVHFVIFPAWLSTATQKQEKAWEAHVVRQRINLTVYIGVPVADTQSAMWNVYYRSEAQLLEQLRRFARVKLGLTTAVLLLALWGVAQTDFGELGVNWHGLYLIAAVAAVLWVAAQMRRLLHVLAGIQTGRVAIDRLSAEGVPFVGAYTEGRVGGEVRVRPYLQLIMG</sequence>
<keyword evidence="1" id="KW-1133">Transmembrane helix</keyword>
<dbReference type="AlphaFoldDB" id="A0A0N0XLS9"/>
<dbReference type="EMBL" id="LAQT01000003">
    <property type="protein sequence ID" value="KPC54021.1"/>
    <property type="molecule type" value="Genomic_DNA"/>
</dbReference>
<protein>
    <submittedName>
        <fullName evidence="2">Uncharacterized protein</fullName>
    </submittedName>
</protein>
<evidence type="ECO:0000313" key="2">
    <source>
        <dbReference type="EMBL" id="KPC54021.1"/>
    </source>
</evidence>
<feature type="transmembrane region" description="Helical" evidence="1">
    <location>
        <begin position="20"/>
        <end position="49"/>
    </location>
</feature>
<evidence type="ECO:0000313" key="3">
    <source>
        <dbReference type="Proteomes" id="UP000037939"/>
    </source>
</evidence>
<dbReference type="RefSeq" id="WP_053936736.1">
    <property type="nucleotide sequence ID" value="NZ_LAQT01000003.1"/>
</dbReference>
<keyword evidence="3" id="KW-1185">Reference proteome</keyword>
<dbReference type="Proteomes" id="UP000037939">
    <property type="component" value="Unassembled WGS sequence"/>
</dbReference>